<organism evidence="3 4">
    <name type="scientific">Cyanidioschyzon merolae (strain NIES-3377 / 10D)</name>
    <name type="common">Unicellular red alga</name>
    <dbReference type="NCBI Taxonomy" id="280699"/>
    <lineage>
        <taxon>Eukaryota</taxon>
        <taxon>Rhodophyta</taxon>
        <taxon>Bangiophyceae</taxon>
        <taxon>Cyanidiales</taxon>
        <taxon>Cyanidiaceae</taxon>
        <taxon>Cyanidioschyzon</taxon>
    </lineage>
</organism>
<keyword evidence="4" id="KW-1185">Reference proteome</keyword>
<name>M1VLS5_CYAM1</name>
<dbReference type="InterPro" id="IPR013144">
    <property type="entry name" value="CRA_dom"/>
</dbReference>
<proteinExistence type="predicted"/>
<reference evidence="3 4" key="2">
    <citation type="journal article" date="2007" name="BMC Biol.">
        <title>A 100%-complete sequence reveals unusually simple genomic features in the hot-spring red alga Cyanidioschyzon merolae.</title>
        <authorList>
            <person name="Nozaki H."/>
            <person name="Takano H."/>
            <person name="Misumi O."/>
            <person name="Terasawa K."/>
            <person name="Matsuzaki M."/>
            <person name="Maruyama S."/>
            <person name="Nishida K."/>
            <person name="Yagisawa F."/>
            <person name="Yoshida Y."/>
            <person name="Fujiwara T."/>
            <person name="Takio S."/>
            <person name="Tamura K."/>
            <person name="Chung S.J."/>
            <person name="Nakamura S."/>
            <person name="Kuroiwa H."/>
            <person name="Tanaka K."/>
            <person name="Sato N."/>
            <person name="Kuroiwa T."/>
        </authorList>
    </citation>
    <scope>NUCLEOTIDE SEQUENCE [LARGE SCALE GENOMIC DNA]</scope>
    <source>
        <strain evidence="3 4">10D</strain>
    </source>
</reference>
<sequence>MERTKNSEAFGAQHSDQQPNEAAAAENLGPALPNESVRGALVLSYLIERGYERSARALCSSVRCCDAPKVDLVKNVGYKSLADRRRWTASILEDGDIHKTVLEAGMWLAEHTSHAVCFSGEQMGFPVTFPAVWEPFVAIKSLHPWFAFRACLQQYVEYLRDGKAAQAISYARHYLRVALWEQLLPTETEPDAGSWIELLEDHLVLLAFTNPEKSPLGKLMATERRKDIADELNALVVACERNQTGLGSALERMLRHVWAMSALHEEMRTSDANVFWQEIEAKSFSEYMRQPDPAL</sequence>
<dbReference type="InterPro" id="IPR024964">
    <property type="entry name" value="CTLH/CRA"/>
</dbReference>
<dbReference type="RefSeq" id="XP_005538764.1">
    <property type="nucleotide sequence ID" value="XM_005538707.1"/>
</dbReference>
<dbReference type="HOGENOM" id="CLU_944464_0_0_1"/>
<dbReference type="Gramene" id="CMS089CT">
    <property type="protein sequence ID" value="CMS089CT"/>
    <property type="gene ID" value="CMS089C"/>
</dbReference>
<evidence type="ECO:0000256" key="1">
    <source>
        <dbReference type="SAM" id="MobiDB-lite"/>
    </source>
</evidence>
<dbReference type="Proteomes" id="UP000007014">
    <property type="component" value="Chromosome 19"/>
</dbReference>
<dbReference type="GeneID" id="16997460"/>
<accession>M1VLS5</accession>
<reference evidence="3 4" key="1">
    <citation type="journal article" date="2004" name="Nature">
        <title>Genome sequence of the ultrasmall unicellular red alga Cyanidioschyzon merolae 10D.</title>
        <authorList>
            <person name="Matsuzaki M."/>
            <person name="Misumi O."/>
            <person name="Shin-i T."/>
            <person name="Maruyama S."/>
            <person name="Takahara M."/>
            <person name="Miyagishima S."/>
            <person name="Mori T."/>
            <person name="Nishida K."/>
            <person name="Yagisawa F."/>
            <person name="Nishida K."/>
            <person name="Yoshida Y."/>
            <person name="Nishimura Y."/>
            <person name="Nakao S."/>
            <person name="Kobayashi T."/>
            <person name="Momoyama Y."/>
            <person name="Higashiyama T."/>
            <person name="Minoda A."/>
            <person name="Sano M."/>
            <person name="Nomoto H."/>
            <person name="Oishi K."/>
            <person name="Hayashi H."/>
            <person name="Ohta F."/>
            <person name="Nishizaka S."/>
            <person name="Haga S."/>
            <person name="Miura S."/>
            <person name="Morishita T."/>
            <person name="Kabeya Y."/>
            <person name="Terasawa K."/>
            <person name="Suzuki Y."/>
            <person name="Ishii Y."/>
            <person name="Asakawa S."/>
            <person name="Takano H."/>
            <person name="Ohta N."/>
            <person name="Kuroiwa H."/>
            <person name="Tanaka K."/>
            <person name="Shimizu N."/>
            <person name="Sugano S."/>
            <person name="Sato N."/>
            <person name="Nozaki H."/>
            <person name="Ogasawara N."/>
            <person name="Kohara Y."/>
            <person name="Kuroiwa T."/>
        </authorList>
    </citation>
    <scope>NUCLEOTIDE SEQUENCE [LARGE SCALE GENOMIC DNA]</scope>
    <source>
        <strain evidence="3 4">10D</strain>
    </source>
</reference>
<evidence type="ECO:0000259" key="2">
    <source>
        <dbReference type="SMART" id="SM00757"/>
    </source>
</evidence>
<evidence type="ECO:0000313" key="4">
    <source>
        <dbReference type="Proteomes" id="UP000007014"/>
    </source>
</evidence>
<evidence type="ECO:0000313" key="3">
    <source>
        <dbReference type="EMBL" id="BAM82728.1"/>
    </source>
</evidence>
<feature type="region of interest" description="Disordered" evidence="1">
    <location>
        <begin position="1"/>
        <end position="23"/>
    </location>
</feature>
<dbReference type="SMART" id="SM00757">
    <property type="entry name" value="CRA"/>
    <property type="match status" value="1"/>
</dbReference>
<dbReference type="STRING" id="280699.M1VLS5"/>
<dbReference type="KEGG" id="cme:CYME_CMS089C"/>
<dbReference type="Pfam" id="PF10607">
    <property type="entry name" value="CTLH"/>
    <property type="match status" value="1"/>
</dbReference>
<feature type="domain" description="CRA" evidence="2">
    <location>
        <begin position="162"/>
        <end position="270"/>
    </location>
</feature>
<gene>
    <name evidence="3" type="ORF">CYME_CMS089C</name>
</gene>
<protein>
    <recommendedName>
        <fullName evidence="2">CRA domain-containing protein</fullName>
    </recommendedName>
</protein>
<dbReference type="OrthoDB" id="2415936at2759"/>
<dbReference type="EMBL" id="AP006501">
    <property type="protein sequence ID" value="BAM82728.1"/>
    <property type="molecule type" value="Genomic_DNA"/>
</dbReference>
<dbReference type="AlphaFoldDB" id="M1VLS5"/>